<feature type="transmembrane region" description="Helical" evidence="2">
    <location>
        <begin position="12"/>
        <end position="32"/>
    </location>
</feature>
<accession>A0A4Q8LES6</accession>
<evidence type="ECO:0000313" key="4">
    <source>
        <dbReference type="Proteomes" id="UP000291286"/>
    </source>
</evidence>
<dbReference type="Proteomes" id="UP000291286">
    <property type="component" value="Unassembled WGS sequence"/>
</dbReference>
<evidence type="ECO:0000256" key="1">
    <source>
        <dbReference type="ARBA" id="ARBA00022481"/>
    </source>
</evidence>
<dbReference type="PANTHER" id="PTHR30093">
    <property type="entry name" value="GENERAL SECRETION PATHWAY PROTEIN G"/>
    <property type="match status" value="1"/>
</dbReference>
<dbReference type="GO" id="GO:0043683">
    <property type="term" value="P:type IV pilus assembly"/>
    <property type="evidence" value="ECO:0007669"/>
    <property type="project" value="InterPro"/>
</dbReference>
<dbReference type="InterPro" id="IPR031982">
    <property type="entry name" value="PilE-like"/>
</dbReference>
<dbReference type="PANTHER" id="PTHR30093:SF47">
    <property type="entry name" value="TYPE IV PILUS NON-CORE MINOR PILIN PILE"/>
    <property type="match status" value="1"/>
</dbReference>
<dbReference type="Gene3D" id="3.30.700.10">
    <property type="entry name" value="Glycoprotein, Type 4 Pilin"/>
    <property type="match status" value="1"/>
</dbReference>
<dbReference type="InterPro" id="IPR045584">
    <property type="entry name" value="Pilin-like"/>
</dbReference>
<dbReference type="SUPFAM" id="SSF54523">
    <property type="entry name" value="Pili subunits"/>
    <property type="match status" value="1"/>
</dbReference>
<keyword evidence="1" id="KW-0488">Methylation</keyword>
<dbReference type="PRINTS" id="PR00813">
    <property type="entry name" value="BCTERIALGSPG"/>
</dbReference>
<protein>
    <submittedName>
        <fullName evidence="3">Type IV pilin protein</fullName>
    </submittedName>
</protein>
<proteinExistence type="predicted"/>
<keyword evidence="2" id="KW-0812">Transmembrane</keyword>
<dbReference type="RefSeq" id="WP_130519917.1">
    <property type="nucleotide sequence ID" value="NZ_SHMA01000001.1"/>
</dbReference>
<dbReference type="NCBIfam" id="TIGR02532">
    <property type="entry name" value="IV_pilin_GFxxxE"/>
    <property type="match status" value="1"/>
</dbReference>
<organism evidence="3 4">
    <name type="scientific">Pseudoxanthomonas winnipegensis</name>
    <dbReference type="NCBI Taxonomy" id="2480810"/>
    <lineage>
        <taxon>Bacteria</taxon>
        <taxon>Pseudomonadati</taxon>
        <taxon>Pseudomonadota</taxon>
        <taxon>Gammaproteobacteria</taxon>
        <taxon>Lysobacterales</taxon>
        <taxon>Lysobacteraceae</taxon>
        <taxon>Pseudoxanthomonas</taxon>
    </lineage>
</organism>
<dbReference type="Pfam" id="PF07963">
    <property type="entry name" value="N_methyl"/>
    <property type="match status" value="1"/>
</dbReference>
<dbReference type="PROSITE" id="PS00409">
    <property type="entry name" value="PROKAR_NTER_METHYL"/>
    <property type="match status" value="1"/>
</dbReference>
<dbReference type="Pfam" id="PF16732">
    <property type="entry name" value="ComP_DUS"/>
    <property type="match status" value="1"/>
</dbReference>
<keyword evidence="2" id="KW-1133">Transmembrane helix</keyword>
<keyword evidence="2" id="KW-0472">Membrane</keyword>
<sequence length="141" mass="15161">MIKRDCAGFTLVELMIVVAIVAILAAIAYPSYQEQVRKSRRAQAKADLVELVQLAERYRTVHGAYTGFSPGSMTPPFTQSPRTGTAYYTLTTAVGSATTFTITAAPNTTGGQNKDRCGTLTINQANVKTESGAATYAQCWQ</sequence>
<dbReference type="GO" id="GO:0015628">
    <property type="term" value="P:protein secretion by the type II secretion system"/>
    <property type="evidence" value="ECO:0007669"/>
    <property type="project" value="InterPro"/>
</dbReference>
<dbReference type="EMBL" id="SHMB01000006">
    <property type="protein sequence ID" value="TAA27316.1"/>
    <property type="molecule type" value="Genomic_DNA"/>
</dbReference>
<reference evidence="3 4" key="1">
    <citation type="submission" date="2019-02" db="EMBL/GenBank/DDBJ databases">
        <title>WGS of Pseudoxanthomonas species novum from clinical isolates.</title>
        <authorList>
            <person name="Bernier A.-M."/>
            <person name="Bernard K."/>
            <person name="Vachon A."/>
        </authorList>
    </citation>
    <scope>NUCLEOTIDE SEQUENCE [LARGE SCALE GENOMIC DNA]</scope>
    <source>
        <strain evidence="3 4">NML171202</strain>
    </source>
</reference>
<dbReference type="InterPro" id="IPR012902">
    <property type="entry name" value="N_methyl_site"/>
</dbReference>
<dbReference type="AlphaFoldDB" id="A0A4Q8LES6"/>
<dbReference type="GO" id="GO:0015627">
    <property type="term" value="C:type II protein secretion system complex"/>
    <property type="evidence" value="ECO:0007669"/>
    <property type="project" value="InterPro"/>
</dbReference>
<comment type="caution">
    <text evidence="3">The sequence shown here is derived from an EMBL/GenBank/DDBJ whole genome shotgun (WGS) entry which is preliminary data.</text>
</comment>
<evidence type="ECO:0000256" key="2">
    <source>
        <dbReference type="SAM" id="Phobius"/>
    </source>
</evidence>
<evidence type="ECO:0000313" key="3">
    <source>
        <dbReference type="EMBL" id="TAA27316.1"/>
    </source>
</evidence>
<name>A0A4Q8LES6_9GAMM</name>
<dbReference type="InterPro" id="IPR000983">
    <property type="entry name" value="Bac_GSPG_pilin"/>
</dbReference>
<gene>
    <name evidence="3" type="ORF">EA661_14330</name>
</gene>